<keyword evidence="3" id="KW-1185">Reference proteome</keyword>
<evidence type="ECO:0000313" key="2">
    <source>
        <dbReference type="EMBL" id="VDO74076.1"/>
    </source>
</evidence>
<gene>
    <name evidence="2" type="ORF">HPBE_LOCUS7906</name>
</gene>
<dbReference type="EMBL" id="UZAH01026002">
    <property type="protein sequence ID" value="VDO74076.1"/>
    <property type="molecule type" value="Genomic_DNA"/>
</dbReference>
<reference evidence="2 3" key="1">
    <citation type="submission" date="2018-11" db="EMBL/GenBank/DDBJ databases">
        <authorList>
            <consortium name="Pathogen Informatics"/>
        </authorList>
    </citation>
    <scope>NUCLEOTIDE SEQUENCE [LARGE SCALE GENOMIC DNA]</scope>
</reference>
<accession>A0A3P7XJD4</accession>
<organism evidence="3 4">
    <name type="scientific">Heligmosomoides polygyrus</name>
    <name type="common">Parasitic roundworm</name>
    <dbReference type="NCBI Taxonomy" id="6339"/>
    <lineage>
        <taxon>Eukaryota</taxon>
        <taxon>Metazoa</taxon>
        <taxon>Ecdysozoa</taxon>
        <taxon>Nematoda</taxon>
        <taxon>Chromadorea</taxon>
        <taxon>Rhabditida</taxon>
        <taxon>Rhabditina</taxon>
        <taxon>Rhabditomorpha</taxon>
        <taxon>Strongyloidea</taxon>
        <taxon>Heligmosomidae</taxon>
        <taxon>Heligmosomoides</taxon>
    </lineage>
</organism>
<evidence type="ECO:0000313" key="4">
    <source>
        <dbReference type="WBParaSite" id="HPBE_0000790501-mRNA-1"/>
    </source>
</evidence>
<protein>
    <submittedName>
        <fullName evidence="4">Secreted protein</fullName>
    </submittedName>
</protein>
<proteinExistence type="predicted"/>
<reference evidence="4" key="2">
    <citation type="submission" date="2019-09" db="UniProtKB">
        <authorList>
            <consortium name="WormBaseParasite"/>
        </authorList>
    </citation>
    <scope>IDENTIFICATION</scope>
</reference>
<feature type="region of interest" description="Disordered" evidence="1">
    <location>
        <begin position="69"/>
        <end position="91"/>
    </location>
</feature>
<feature type="compositionally biased region" description="Basic and acidic residues" evidence="1">
    <location>
        <begin position="70"/>
        <end position="84"/>
    </location>
</feature>
<dbReference type="WBParaSite" id="HPBE_0000790501-mRNA-1">
    <property type="protein sequence ID" value="HPBE_0000790501-mRNA-1"/>
    <property type="gene ID" value="HPBE_0000790501"/>
</dbReference>
<dbReference type="AlphaFoldDB" id="A0A183FL24"/>
<name>A0A183FL24_HELPZ</name>
<evidence type="ECO:0000313" key="3">
    <source>
        <dbReference type="Proteomes" id="UP000050761"/>
    </source>
</evidence>
<sequence length="104" mass="11852">MKNVLLLCSFQTGVLCPVRLRDVHRRWTGASVLEHSRKAALIRIHAPPITRPVLRQPIVSTCSRAPMCESEAKRKPPSAARDRPFPYPISTARTRPLKRSFSFY</sequence>
<evidence type="ECO:0000256" key="1">
    <source>
        <dbReference type="SAM" id="MobiDB-lite"/>
    </source>
</evidence>
<accession>A0A183FL24</accession>
<dbReference type="Proteomes" id="UP000050761">
    <property type="component" value="Unassembled WGS sequence"/>
</dbReference>